<comment type="caution">
    <text evidence="2">The sequence shown here is derived from an EMBL/GenBank/DDBJ whole genome shotgun (WGS) entry which is preliminary data.</text>
</comment>
<accession>A0ABT9XR95</accession>
<keyword evidence="1" id="KW-1133">Transmembrane helix</keyword>
<reference evidence="2 3" key="1">
    <citation type="submission" date="2023-07" db="EMBL/GenBank/DDBJ databases">
        <title>Genomic Encyclopedia of Type Strains, Phase IV (KMG-IV): sequencing the most valuable type-strain genomes for metagenomic binning, comparative biology and taxonomic classification.</title>
        <authorList>
            <person name="Goeker M."/>
        </authorList>
    </citation>
    <scope>NUCLEOTIDE SEQUENCE [LARGE SCALE GENOMIC DNA]</scope>
    <source>
        <strain evidence="2 3">DSM 27594</strain>
    </source>
</reference>
<dbReference type="Proteomes" id="UP001224122">
    <property type="component" value="Unassembled WGS sequence"/>
</dbReference>
<protein>
    <submittedName>
        <fullName evidence="2">Uncharacterized protein</fullName>
    </submittedName>
</protein>
<keyword evidence="1" id="KW-0812">Transmembrane</keyword>
<name>A0ABT9XR95_9BACI</name>
<feature type="transmembrane region" description="Helical" evidence="1">
    <location>
        <begin position="20"/>
        <end position="37"/>
    </location>
</feature>
<dbReference type="EMBL" id="JAUSTW010000002">
    <property type="protein sequence ID" value="MDQ0198054.1"/>
    <property type="molecule type" value="Genomic_DNA"/>
</dbReference>
<keyword evidence="3" id="KW-1185">Reference proteome</keyword>
<keyword evidence="1" id="KW-0472">Membrane</keyword>
<evidence type="ECO:0000313" key="3">
    <source>
        <dbReference type="Proteomes" id="UP001224122"/>
    </source>
</evidence>
<evidence type="ECO:0000313" key="2">
    <source>
        <dbReference type="EMBL" id="MDQ0198054.1"/>
    </source>
</evidence>
<proteinExistence type="predicted"/>
<organism evidence="2 3">
    <name type="scientific">Neobacillus ginsengisoli</name>
    <dbReference type="NCBI Taxonomy" id="904295"/>
    <lineage>
        <taxon>Bacteria</taxon>
        <taxon>Bacillati</taxon>
        <taxon>Bacillota</taxon>
        <taxon>Bacilli</taxon>
        <taxon>Bacillales</taxon>
        <taxon>Bacillaceae</taxon>
        <taxon>Neobacillus</taxon>
    </lineage>
</organism>
<sequence>MKFSSFYSPSKYSKAGLMDLFSFGAYVILIIWALLSISTKNRWLK</sequence>
<gene>
    <name evidence="2" type="ORF">J2S10_001195</name>
</gene>
<evidence type="ECO:0000256" key="1">
    <source>
        <dbReference type="SAM" id="Phobius"/>
    </source>
</evidence>